<proteinExistence type="predicted"/>
<dbReference type="AlphaFoldDB" id="A0A4R6KPN6"/>
<dbReference type="EMBL" id="SNWQ01000003">
    <property type="protein sequence ID" value="TDO51559.1"/>
    <property type="molecule type" value="Genomic_DNA"/>
</dbReference>
<name>A0A4R6KPN6_9ACTN</name>
<dbReference type="RefSeq" id="WP_166665364.1">
    <property type="nucleotide sequence ID" value="NZ_SNWQ01000003.1"/>
</dbReference>
<evidence type="ECO:0000313" key="1">
    <source>
        <dbReference type="EMBL" id="TDO51559.1"/>
    </source>
</evidence>
<keyword evidence="2" id="KW-1185">Reference proteome</keyword>
<organism evidence="1 2">
    <name type="scientific">Kribbella caucasensis</name>
    <dbReference type="NCBI Taxonomy" id="2512215"/>
    <lineage>
        <taxon>Bacteria</taxon>
        <taxon>Bacillati</taxon>
        <taxon>Actinomycetota</taxon>
        <taxon>Actinomycetes</taxon>
        <taxon>Propionibacteriales</taxon>
        <taxon>Kribbellaceae</taxon>
        <taxon>Kribbella</taxon>
    </lineage>
</organism>
<gene>
    <name evidence="1" type="ORF">EV643_103298</name>
</gene>
<protein>
    <submittedName>
        <fullName evidence="1">Uncharacterized protein</fullName>
    </submittedName>
</protein>
<accession>A0A4R6KPN6</accession>
<sequence>MHLHEIHHKALNDDTSWGAAIHIADSHPEWNVRLAPLLVDSCRIVHESFASFMSISLAGARHEQADSVLDQYPIYRPLARRLTRLLTPLADSHRRDLAATGIARFCMSSPILDLLVDSYPREISLSDIPTAWLPDHRFTLIASASARVVAAAGLEADRAFQEHHGHPIDALTLYLTDEALDSAWQSWEERFVSALAENQARLSRLPAITANSHLEAAAALVAAASVDGLTIEPPHEPGEHPLSDLESVQRILTATRIPLREPYKSGMVTPGEGVDLAEILDHCAAHKPPYVVVHGRTTKSLLANFELRSADRAYLEARPPGPVFAVRTLTEYGEDDFVLHTEIGSAREYDELVAAWGDRGLGVNCVTASCFLEPDWQDAWSRSLRAWPTLVLADVGFAAMIGPTHLLGDEQRVDAASIGIGHPSLKALVMHVDGHPHVLMSIADDLTIQLLNGQLVDLLGERLAADKADWTAWYAALSAVTATVLGTESALRYSTR</sequence>
<reference evidence="1 2" key="1">
    <citation type="submission" date="2019-03" db="EMBL/GenBank/DDBJ databases">
        <title>Genomic Encyclopedia of Type Strains, Phase III (KMG-III): the genomes of soil and plant-associated and newly described type strains.</title>
        <authorList>
            <person name="Whitman W."/>
        </authorList>
    </citation>
    <scope>NUCLEOTIDE SEQUENCE [LARGE SCALE GENOMIC DNA]</scope>
    <source>
        <strain evidence="1 2">VKM Ac-2527</strain>
    </source>
</reference>
<dbReference type="Proteomes" id="UP000295388">
    <property type="component" value="Unassembled WGS sequence"/>
</dbReference>
<comment type="caution">
    <text evidence="1">The sequence shown here is derived from an EMBL/GenBank/DDBJ whole genome shotgun (WGS) entry which is preliminary data.</text>
</comment>
<evidence type="ECO:0000313" key="2">
    <source>
        <dbReference type="Proteomes" id="UP000295388"/>
    </source>
</evidence>